<comment type="caution">
    <text evidence="2">The sequence shown here is derived from an EMBL/GenBank/DDBJ whole genome shotgun (WGS) entry which is preliminary data.</text>
</comment>
<gene>
    <name evidence="2" type="ORF">PGQ11_007769</name>
</gene>
<name>A0ABR2IX45_9PEZI</name>
<evidence type="ECO:0000313" key="3">
    <source>
        <dbReference type="Proteomes" id="UP001390339"/>
    </source>
</evidence>
<organism evidence="2 3">
    <name type="scientific">Apiospora arundinis</name>
    <dbReference type="NCBI Taxonomy" id="335852"/>
    <lineage>
        <taxon>Eukaryota</taxon>
        <taxon>Fungi</taxon>
        <taxon>Dikarya</taxon>
        <taxon>Ascomycota</taxon>
        <taxon>Pezizomycotina</taxon>
        <taxon>Sordariomycetes</taxon>
        <taxon>Xylariomycetidae</taxon>
        <taxon>Amphisphaeriales</taxon>
        <taxon>Apiosporaceae</taxon>
        <taxon>Apiospora</taxon>
    </lineage>
</organism>
<dbReference type="Proteomes" id="UP001390339">
    <property type="component" value="Unassembled WGS sequence"/>
</dbReference>
<reference evidence="2 3" key="1">
    <citation type="journal article" date="2024" name="IMA Fungus">
        <title>Apiospora arundinis, a panoply of carbohydrate-active enzymes and secondary metabolites.</title>
        <authorList>
            <person name="Sorensen T."/>
            <person name="Petersen C."/>
            <person name="Muurmann A.T."/>
            <person name="Christiansen J.V."/>
            <person name="Brundto M.L."/>
            <person name="Overgaard C.K."/>
            <person name="Boysen A.T."/>
            <person name="Wollenberg R.D."/>
            <person name="Larsen T.O."/>
            <person name="Sorensen J.L."/>
            <person name="Nielsen K.L."/>
            <person name="Sondergaard T.E."/>
        </authorList>
    </citation>
    <scope>NUCLEOTIDE SEQUENCE [LARGE SCALE GENOMIC DNA]</scope>
    <source>
        <strain evidence="2 3">AAU 773</strain>
    </source>
</reference>
<proteinExistence type="predicted"/>
<evidence type="ECO:0000256" key="1">
    <source>
        <dbReference type="SAM" id="MobiDB-lite"/>
    </source>
</evidence>
<feature type="region of interest" description="Disordered" evidence="1">
    <location>
        <begin position="124"/>
        <end position="183"/>
    </location>
</feature>
<accession>A0ABR2IX45</accession>
<keyword evidence="3" id="KW-1185">Reference proteome</keyword>
<sequence>MEFSTKLLLEDPILYSMNCGVMDSTIHNLDQQIILNDILLFANGGMPYWFQDPIPQNHPSALDNSWQFYQNVLKDIPISTPCLSQTAAAATGSHIATELCDRTTALPPIPDTRNSARPPYRLATAAEPTSSTAAGPISPPHQTDWGGAPVAKYDGADGLGTEGAEEDWGSFAERRTPAAHDDR</sequence>
<feature type="compositionally biased region" description="Low complexity" evidence="1">
    <location>
        <begin position="124"/>
        <end position="134"/>
    </location>
</feature>
<evidence type="ECO:0000313" key="2">
    <source>
        <dbReference type="EMBL" id="KAK8869191.1"/>
    </source>
</evidence>
<feature type="compositionally biased region" description="Basic and acidic residues" evidence="1">
    <location>
        <begin position="172"/>
        <end position="183"/>
    </location>
</feature>
<protein>
    <submittedName>
        <fullName evidence="2">Uncharacterized protein</fullName>
    </submittedName>
</protein>
<dbReference type="EMBL" id="JAPCWZ010000004">
    <property type="protein sequence ID" value="KAK8869191.1"/>
    <property type="molecule type" value="Genomic_DNA"/>
</dbReference>